<evidence type="ECO:0000313" key="1">
    <source>
        <dbReference type="EMBL" id="CAG9172356.1"/>
    </source>
</evidence>
<gene>
    <name evidence="1" type="ORF">LMG21510_01947</name>
</gene>
<evidence type="ECO:0008006" key="3">
    <source>
        <dbReference type="Google" id="ProtNLM"/>
    </source>
</evidence>
<dbReference type="SUPFAM" id="SSF53955">
    <property type="entry name" value="Lysozyme-like"/>
    <property type="match status" value="1"/>
</dbReference>
<dbReference type="EMBL" id="CAJZAH010000002">
    <property type="protein sequence ID" value="CAG9172356.1"/>
    <property type="molecule type" value="Genomic_DNA"/>
</dbReference>
<dbReference type="RefSeq" id="WP_224041385.1">
    <property type="nucleotide sequence ID" value="NZ_CAJZAH010000002.1"/>
</dbReference>
<reference evidence="1 2" key="1">
    <citation type="submission" date="2021-08" db="EMBL/GenBank/DDBJ databases">
        <authorList>
            <person name="Peeters C."/>
        </authorList>
    </citation>
    <scope>NUCLEOTIDE SEQUENCE [LARGE SCALE GENOMIC DNA]</scope>
    <source>
        <strain evidence="1 2">LMG 21510</strain>
    </source>
</reference>
<name>A0ABN7YJ28_9BURK</name>
<organism evidence="1 2">
    <name type="scientific">Cupriavidus respiraculi</name>
    <dbReference type="NCBI Taxonomy" id="195930"/>
    <lineage>
        <taxon>Bacteria</taxon>
        <taxon>Pseudomonadati</taxon>
        <taxon>Pseudomonadota</taxon>
        <taxon>Betaproteobacteria</taxon>
        <taxon>Burkholderiales</taxon>
        <taxon>Burkholderiaceae</taxon>
        <taxon>Cupriavidus</taxon>
    </lineage>
</organism>
<dbReference type="HAMAP" id="MF_04109">
    <property type="entry name" value="ENDOLYSIN_LAMBDA"/>
    <property type="match status" value="1"/>
</dbReference>
<dbReference type="InterPro" id="IPR023346">
    <property type="entry name" value="Lysozyme-like_dom_sf"/>
</dbReference>
<dbReference type="Proteomes" id="UP000721236">
    <property type="component" value="Unassembled WGS sequence"/>
</dbReference>
<proteinExistence type="inferred from homology"/>
<protein>
    <recommendedName>
        <fullName evidence="3">Lysozyme</fullName>
    </recommendedName>
</protein>
<evidence type="ECO:0000313" key="2">
    <source>
        <dbReference type="Proteomes" id="UP000721236"/>
    </source>
</evidence>
<keyword evidence="2" id="KW-1185">Reference proteome</keyword>
<dbReference type="InterPro" id="IPR034691">
    <property type="entry name" value="Endolysin_lambda_type"/>
</dbReference>
<accession>A0ABN7YJ28</accession>
<comment type="caution">
    <text evidence="1">The sequence shown here is derived from an EMBL/GenBank/DDBJ whole genome shotgun (WGS) entry which is preliminary data.</text>
</comment>
<dbReference type="CDD" id="cd00736">
    <property type="entry name" value="lambda_lys-like"/>
    <property type="match status" value="1"/>
</dbReference>
<sequence length="164" mass="17933">MPITHPDLLPGGKNMAAFLDMLAFSEGTDNGLQRTKDQGYDVLVGGGLFDGYADHPRKLVRLPRLGISSTAAGRYQLLSRYYDAYKKQLRLPDFSPASQDAIAVQQIKERRAIPDIEAGRISEAVRKCKNIWASLPGAGYGQHEQALDLLLAVYLAKGGESVET</sequence>
<dbReference type="Gene3D" id="1.10.530.10">
    <property type="match status" value="1"/>
</dbReference>